<protein>
    <submittedName>
        <fullName evidence="2">Putative insecticidal protein</fullName>
    </submittedName>
</protein>
<accession>A0A7M1VK85</accession>
<organism evidence="2">
    <name type="scientific">Bacillus thuringiensis</name>
    <dbReference type="NCBI Taxonomy" id="1428"/>
    <lineage>
        <taxon>Bacteria</taxon>
        <taxon>Bacillati</taxon>
        <taxon>Bacillota</taxon>
        <taxon>Bacilli</taxon>
        <taxon>Bacillales</taxon>
        <taxon>Bacillaceae</taxon>
        <taxon>Bacillus</taxon>
        <taxon>Bacillus cereus group</taxon>
    </lineage>
</organism>
<name>A0A7M1VK85_BACTU</name>
<reference evidence="2" key="1">
    <citation type="submission" date="2020-07" db="EMBL/GenBank/DDBJ databases">
        <title>KHF putative insecticidal protein genes.</title>
        <authorList>
            <person name="Khorramnejad A."/>
            <person name="Gomis-Cebolla J."/>
            <person name="Bel Y."/>
            <person name="Escriche B."/>
        </authorList>
    </citation>
    <scope>NUCLEOTIDE SEQUENCE</scope>
    <source>
        <strain evidence="2">Peg5937</strain>
    </source>
</reference>
<dbReference type="AlphaFoldDB" id="A0A7M1VK85"/>
<proteinExistence type="predicted"/>
<feature type="compositionally biased region" description="Basic and acidic residues" evidence="1">
    <location>
        <begin position="13"/>
        <end position="27"/>
    </location>
</feature>
<evidence type="ECO:0000313" key="2">
    <source>
        <dbReference type="EMBL" id="QOS14459.1"/>
    </source>
</evidence>
<sequence length="215" mass="24233">MNREVYYPEDDNNPDKMNREVYYPKDDDDHDNLLAGIEDFPSMSAEESYSSSKSFTVEKEVNRDVSFCCVINIPPGFEYVPQGKNKIVYCLDQLSVIKENCMKTINVERVGPVEVNLNILKVIGCIPFVINAELRGECGEYCDTSLDPRNHIFIGDSGSLCVDNVLKLSVATLPDYQLNGHNVIVSAFNVTPVYEAGCQLLRFTGKFTFQNIPHK</sequence>
<dbReference type="EMBL" id="MT701521">
    <property type="protein sequence ID" value="QOS14459.1"/>
    <property type="molecule type" value="Genomic_DNA"/>
</dbReference>
<feature type="region of interest" description="Disordered" evidence="1">
    <location>
        <begin position="1"/>
        <end position="32"/>
    </location>
</feature>
<evidence type="ECO:0000256" key="1">
    <source>
        <dbReference type="SAM" id="MobiDB-lite"/>
    </source>
</evidence>
<dbReference type="Pfam" id="PF07029">
    <property type="entry name" value="CryBP1"/>
    <property type="match status" value="1"/>
</dbReference>
<dbReference type="InterPro" id="IPR009751">
    <property type="entry name" value="CryBP1"/>
</dbReference>